<keyword evidence="2" id="KW-1185">Reference proteome</keyword>
<dbReference type="EMBL" id="CP019706">
    <property type="protein sequence ID" value="ARJ44319.1"/>
    <property type="molecule type" value="Genomic_DNA"/>
</dbReference>
<proteinExistence type="predicted"/>
<sequence>MDAKELANNMADAINVNSSFLRSFAGGALELPVDLFYLGYDFLDTDSRWENNFDKERCIRLVKDGFANRKYIEKMANYIIQRYLDKVDIEKLKNVAVNSSASLAGSVITNRLILGNIGTMFTSRMVAKMVVGFTFSTLLSLGALQSRAVYSSRELNRRDPELYNYLRRLGNLDLLYFLIEKRVKPFEDATALWHRNRRLFDEVTTLFFQRVTP</sequence>
<evidence type="ECO:0000313" key="2">
    <source>
        <dbReference type="Proteomes" id="UP000192900"/>
    </source>
</evidence>
<dbReference type="OrthoDB" id="6614981at2"/>
<dbReference type="Proteomes" id="UP000192900">
    <property type="component" value="Chromosome"/>
</dbReference>
<dbReference type="STRING" id="1891675.B1H58_16185"/>
<accession>A0A1W6BB86</accession>
<reference evidence="1 2" key="1">
    <citation type="submission" date="2017-02" db="EMBL/GenBank/DDBJ databases">
        <title>Complete genome sequence of the drought resistance-promoting endophyte Pantoea alhagi LTYR-11Z.</title>
        <authorList>
            <person name="Zhang L."/>
        </authorList>
    </citation>
    <scope>NUCLEOTIDE SEQUENCE [LARGE SCALE GENOMIC DNA]</scope>
    <source>
        <strain evidence="1 2">LTYR-11Z</strain>
    </source>
</reference>
<evidence type="ECO:0000313" key="1">
    <source>
        <dbReference type="EMBL" id="ARJ44319.1"/>
    </source>
</evidence>
<protein>
    <submittedName>
        <fullName evidence="1">Uncharacterized protein</fullName>
    </submittedName>
</protein>
<dbReference type="RefSeq" id="WP_085072343.1">
    <property type="nucleotide sequence ID" value="NZ_CP019706.1"/>
</dbReference>
<dbReference type="KEGG" id="palh:B1H58_16185"/>
<gene>
    <name evidence="1" type="ORF">B1H58_16185</name>
</gene>
<organism evidence="1 2">
    <name type="scientific">Pantoea alhagi</name>
    <dbReference type="NCBI Taxonomy" id="1891675"/>
    <lineage>
        <taxon>Bacteria</taxon>
        <taxon>Pseudomonadati</taxon>
        <taxon>Pseudomonadota</taxon>
        <taxon>Gammaproteobacteria</taxon>
        <taxon>Enterobacterales</taxon>
        <taxon>Erwiniaceae</taxon>
        <taxon>Pantoea</taxon>
    </lineage>
</organism>
<dbReference type="AlphaFoldDB" id="A0A1W6BB86"/>
<name>A0A1W6BB86_9GAMM</name>